<feature type="region of interest" description="Disordered" evidence="1">
    <location>
        <begin position="1"/>
        <end position="27"/>
    </location>
</feature>
<organism evidence="2 3">
    <name type="scientific">Pararge aegeria aegeria</name>
    <dbReference type="NCBI Taxonomy" id="348720"/>
    <lineage>
        <taxon>Eukaryota</taxon>
        <taxon>Metazoa</taxon>
        <taxon>Ecdysozoa</taxon>
        <taxon>Arthropoda</taxon>
        <taxon>Hexapoda</taxon>
        <taxon>Insecta</taxon>
        <taxon>Pterygota</taxon>
        <taxon>Neoptera</taxon>
        <taxon>Endopterygota</taxon>
        <taxon>Lepidoptera</taxon>
        <taxon>Glossata</taxon>
        <taxon>Ditrysia</taxon>
        <taxon>Papilionoidea</taxon>
        <taxon>Nymphalidae</taxon>
        <taxon>Satyrinae</taxon>
        <taxon>Satyrini</taxon>
        <taxon>Parargina</taxon>
        <taxon>Pararge</taxon>
    </lineage>
</organism>
<reference evidence="2" key="1">
    <citation type="submission" date="2022-03" db="EMBL/GenBank/DDBJ databases">
        <authorList>
            <person name="Lindestad O."/>
        </authorList>
    </citation>
    <scope>NUCLEOTIDE SEQUENCE</scope>
</reference>
<dbReference type="Proteomes" id="UP000838756">
    <property type="component" value="Unassembled WGS sequence"/>
</dbReference>
<gene>
    <name evidence="2" type="primary">jg630</name>
    <name evidence="2" type="ORF">PAEG_LOCUS5820</name>
</gene>
<feature type="non-terminal residue" evidence="2">
    <location>
        <position position="61"/>
    </location>
</feature>
<evidence type="ECO:0000313" key="2">
    <source>
        <dbReference type="EMBL" id="CAH2217944.1"/>
    </source>
</evidence>
<dbReference type="AlphaFoldDB" id="A0A8S4QUP0"/>
<sequence>MRQSCHRLLEHQQAGGDEPPLYSPVDQISAVPDHVGREAGGKLTRYAPAEEDEATLRELLL</sequence>
<dbReference type="EMBL" id="CAKXAJ010018833">
    <property type="protein sequence ID" value="CAH2217944.1"/>
    <property type="molecule type" value="Genomic_DNA"/>
</dbReference>
<proteinExistence type="predicted"/>
<evidence type="ECO:0000256" key="1">
    <source>
        <dbReference type="SAM" id="MobiDB-lite"/>
    </source>
</evidence>
<feature type="non-terminal residue" evidence="2">
    <location>
        <position position="1"/>
    </location>
</feature>
<comment type="caution">
    <text evidence="2">The sequence shown here is derived from an EMBL/GenBank/DDBJ whole genome shotgun (WGS) entry which is preliminary data.</text>
</comment>
<dbReference type="OrthoDB" id="4540492at2759"/>
<evidence type="ECO:0000313" key="3">
    <source>
        <dbReference type="Proteomes" id="UP000838756"/>
    </source>
</evidence>
<name>A0A8S4QUP0_9NEOP</name>
<accession>A0A8S4QUP0</accession>
<keyword evidence="3" id="KW-1185">Reference proteome</keyword>
<protein>
    <submittedName>
        <fullName evidence="2">Jg630 protein</fullName>
    </submittedName>
</protein>